<feature type="region of interest" description="Disordered" evidence="3">
    <location>
        <begin position="287"/>
        <end position="307"/>
    </location>
</feature>
<keyword evidence="6" id="KW-1185">Reference proteome</keyword>
<organism evidence="5 6">
    <name type="scientific">Rhododendron griersonianum</name>
    <dbReference type="NCBI Taxonomy" id="479676"/>
    <lineage>
        <taxon>Eukaryota</taxon>
        <taxon>Viridiplantae</taxon>
        <taxon>Streptophyta</taxon>
        <taxon>Embryophyta</taxon>
        <taxon>Tracheophyta</taxon>
        <taxon>Spermatophyta</taxon>
        <taxon>Magnoliopsida</taxon>
        <taxon>eudicotyledons</taxon>
        <taxon>Gunneridae</taxon>
        <taxon>Pentapetalae</taxon>
        <taxon>asterids</taxon>
        <taxon>Ericales</taxon>
        <taxon>Ericaceae</taxon>
        <taxon>Ericoideae</taxon>
        <taxon>Rhodoreae</taxon>
        <taxon>Rhododendron</taxon>
    </lineage>
</organism>
<dbReference type="InterPro" id="IPR040256">
    <property type="entry name" value="At4g02000-like"/>
</dbReference>
<dbReference type="Proteomes" id="UP000823749">
    <property type="component" value="Chromosome 9"/>
</dbReference>
<feature type="compositionally biased region" description="Basic residues" evidence="3">
    <location>
        <begin position="476"/>
        <end position="494"/>
    </location>
</feature>
<evidence type="ECO:0000256" key="2">
    <source>
        <dbReference type="SAM" id="Coils"/>
    </source>
</evidence>
<reference evidence="5" key="1">
    <citation type="submission" date="2020-08" db="EMBL/GenBank/DDBJ databases">
        <title>Plant Genome Project.</title>
        <authorList>
            <person name="Zhang R.-G."/>
        </authorList>
    </citation>
    <scope>NUCLEOTIDE SEQUENCE</scope>
    <source>
        <strain evidence="5">WSP0</strain>
        <tissue evidence="5">Leaf</tissue>
    </source>
</reference>
<evidence type="ECO:0000259" key="4">
    <source>
        <dbReference type="PROSITE" id="PS50158"/>
    </source>
</evidence>
<dbReference type="PANTHER" id="PTHR31286:SF178">
    <property type="entry name" value="DUF4283 DOMAIN-CONTAINING PROTEIN"/>
    <property type="match status" value="1"/>
</dbReference>
<proteinExistence type="predicted"/>
<dbReference type="PROSITE" id="PS50158">
    <property type="entry name" value="ZF_CCHC"/>
    <property type="match status" value="1"/>
</dbReference>
<keyword evidence="1" id="KW-0479">Metal-binding</keyword>
<dbReference type="InterPro" id="IPR001878">
    <property type="entry name" value="Znf_CCHC"/>
</dbReference>
<dbReference type="Pfam" id="PF14111">
    <property type="entry name" value="DUF4283"/>
    <property type="match status" value="1"/>
</dbReference>
<dbReference type="EMBL" id="JACTNZ010000009">
    <property type="protein sequence ID" value="KAG5531906.1"/>
    <property type="molecule type" value="Genomic_DNA"/>
</dbReference>
<dbReference type="PANTHER" id="PTHR31286">
    <property type="entry name" value="GLYCINE-RICH CELL WALL STRUCTURAL PROTEIN 1.8-LIKE"/>
    <property type="match status" value="1"/>
</dbReference>
<dbReference type="InterPro" id="IPR025836">
    <property type="entry name" value="Zn_knuckle_CX2CX4HX4C"/>
</dbReference>
<name>A0AAV6IT33_9ERIC</name>
<keyword evidence="1" id="KW-0862">Zinc</keyword>
<feature type="region of interest" description="Disordered" evidence="3">
    <location>
        <begin position="460"/>
        <end position="494"/>
    </location>
</feature>
<dbReference type="AlphaFoldDB" id="A0AAV6IT33"/>
<dbReference type="Pfam" id="PF14392">
    <property type="entry name" value="zf-CCHC_4"/>
    <property type="match status" value="1"/>
</dbReference>
<accession>A0AAV6IT33</accession>
<evidence type="ECO:0000256" key="3">
    <source>
        <dbReference type="SAM" id="MobiDB-lite"/>
    </source>
</evidence>
<feature type="coiled-coil region" evidence="2">
    <location>
        <begin position="210"/>
        <end position="237"/>
    </location>
</feature>
<dbReference type="GO" id="GO:0008270">
    <property type="term" value="F:zinc ion binding"/>
    <property type="evidence" value="ECO:0007669"/>
    <property type="project" value="UniProtKB-KW"/>
</dbReference>
<evidence type="ECO:0000256" key="1">
    <source>
        <dbReference type="PROSITE-ProRule" id="PRU00047"/>
    </source>
</evidence>
<gene>
    <name evidence="5" type="ORF">RHGRI_026495</name>
</gene>
<evidence type="ECO:0000313" key="6">
    <source>
        <dbReference type="Proteomes" id="UP000823749"/>
    </source>
</evidence>
<feature type="compositionally biased region" description="Polar residues" evidence="3">
    <location>
        <begin position="460"/>
        <end position="475"/>
    </location>
</feature>
<feature type="compositionally biased region" description="Polar residues" evidence="3">
    <location>
        <begin position="364"/>
        <end position="376"/>
    </location>
</feature>
<dbReference type="GO" id="GO:0003676">
    <property type="term" value="F:nucleic acid binding"/>
    <property type="evidence" value="ECO:0007669"/>
    <property type="project" value="InterPro"/>
</dbReference>
<feature type="compositionally biased region" description="Pro residues" evidence="3">
    <location>
        <begin position="384"/>
        <end position="397"/>
    </location>
</feature>
<feature type="domain" description="CCHC-type" evidence="4">
    <location>
        <begin position="168"/>
        <end position="182"/>
    </location>
</feature>
<evidence type="ECO:0000313" key="5">
    <source>
        <dbReference type="EMBL" id="KAG5531906.1"/>
    </source>
</evidence>
<dbReference type="InterPro" id="IPR025558">
    <property type="entry name" value="DUF4283"/>
</dbReference>
<keyword evidence="1" id="KW-0863">Zinc-finger</keyword>
<feature type="compositionally biased region" description="Polar residues" evidence="3">
    <location>
        <begin position="293"/>
        <end position="306"/>
    </location>
</feature>
<sequence>MAESEVLDLEEGSGETGVTNNLCLVGKLIHTKILNASVISNILSAAWRLRSPFHVSDWNNNIFLFRFEDPEDKQQVMQEGPWSIMNSLLVLRKLEEGMVATQIDFSVCPFWVQIHGLPVEKMTRANAEIIGKRFVNILQPFPKGFYLKGKSGNDLWISYKYEKLSDFCYSCGRIGHDNRSCRFTARGFEAQSGFGPKMRTGRARRGAILIEEIRHEVDEAERRVETLLARRPEIQRNGNGECVTNDGEEHVTRHETRQVQQAIAGLEVSHTLNRISDIILGGTGVGSSQVTGAPSQNIPLSNTQGKSVSVDSDLVVPLPDSDLDTSAQNKSRLFGSGMYLGPLGQFSELDPQYFVTEPPDSPKASHSNQNHFTLCTNPKDFQPSPNPSTLPNSPPFQPSQNLSSHPHSPPHPQIVELNSPTPLTTPKPIDLTLSTTFKSLAIKRKAQDELPENQSKILRICSSNPHPKPTQISPRRSSRITPKRNRYSKSQRKRKSYIADSAMVEDNLVEIQIQDFNEVSGVMDEMLPEINAQNEDSAQLNGEGLVAGPK</sequence>
<protein>
    <recommendedName>
        <fullName evidence="4">CCHC-type domain-containing protein</fullName>
    </recommendedName>
</protein>
<feature type="region of interest" description="Disordered" evidence="3">
    <location>
        <begin position="352"/>
        <end position="430"/>
    </location>
</feature>
<comment type="caution">
    <text evidence="5">The sequence shown here is derived from an EMBL/GenBank/DDBJ whole genome shotgun (WGS) entry which is preliminary data.</text>
</comment>
<keyword evidence="2" id="KW-0175">Coiled coil</keyword>